<proteinExistence type="predicted"/>
<gene>
    <name evidence="4" type="ORF">BEN30_04690</name>
</gene>
<dbReference type="InterPro" id="IPR050444">
    <property type="entry name" value="Polyketide_Synthase"/>
</dbReference>
<keyword evidence="1" id="KW-0808">Transferase</keyword>
<dbReference type="GO" id="GO:0016740">
    <property type="term" value="F:transferase activity"/>
    <property type="evidence" value="ECO:0007669"/>
    <property type="project" value="UniProtKB-KW"/>
</dbReference>
<sequence length="355" mass="39150">MPTAHDERADLMGAEEVMRPTESSVRTGTPDGGKKVCFLFSGQGSQYRQMGRELYDGVAAFRGFMDALDLIVCQETGRSLLPELYGEQWRRSDPFDQTGITHPALYMLQLSLARTLMAQGVRADAVLGSSLGEYVAAVVAGAVDGDAMMRAIVRSARSIEQDCEPGAMLSVLAPRQIYDDEPWIRDATSFVSSYQTNHFVIAGPLNLIKAARDHWDGADVVSVLLPVSHAFHSESMNLCVDSLQDIFGKLSIEKPRTPFYSSLLGGRVDALSVAHFLRVGREPIRFVEALNNLMGEPDSEYDFIDLGPSGSLAGIVKQYLPADEKDRSFALLSLFANPRDQYERLMARNLSRGRF</sequence>
<dbReference type="Proteomes" id="UP000095347">
    <property type="component" value="Unassembled WGS sequence"/>
</dbReference>
<dbReference type="PANTHER" id="PTHR45681">
    <property type="entry name" value="POLYKETIDE SYNTHASE 44-RELATED"/>
    <property type="match status" value="1"/>
</dbReference>
<feature type="compositionally biased region" description="Basic and acidic residues" evidence="2">
    <location>
        <begin position="1"/>
        <end position="10"/>
    </location>
</feature>
<dbReference type="SUPFAM" id="SSF52151">
    <property type="entry name" value="FabD/lysophospholipase-like"/>
    <property type="match status" value="1"/>
</dbReference>
<dbReference type="RefSeq" id="WP_069956872.1">
    <property type="nucleotide sequence ID" value="NZ_MCGG01000009.1"/>
</dbReference>
<dbReference type="Gene3D" id="3.40.366.10">
    <property type="entry name" value="Malonyl-Coenzyme A Acyl Carrier Protein, domain 2"/>
    <property type="match status" value="1"/>
</dbReference>
<dbReference type="AlphaFoldDB" id="A0A1E5QBK4"/>
<evidence type="ECO:0000313" key="4">
    <source>
        <dbReference type="EMBL" id="OEJ69018.1"/>
    </source>
</evidence>
<accession>A0A1E5QBK4</accession>
<evidence type="ECO:0000256" key="1">
    <source>
        <dbReference type="ARBA" id="ARBA00022679"/>
    </source>
</evidence>
<dbReference type="SMART" id="SM00827">
    <property type="entry name" value="PKS_AT"/>
    <property type="match status" value="1"/>
</dbReference>
<evidence type="ECO:0000313" key="5">
    <source>
        <dbReference type="Proteomes" id="UP000095347"/>
    </source>
</evidence>
<dbReference type="InterPro" id="IPR001227">
    <property type="entry name" value="Ac_transferase_dom_sf"/>
</dbReference>
<dbReference type="OrthoDB" id="9808564at2"/>
<organism evidence="4 5">
    <name type="scientific">Magnetovibrio blakemorei</name>
    <dbReference type="NCBI Taxonomy" id="28181"/>
    <lineage>
        <taxon>Bacteria</taxon>
        <taxon>Pseudomonadati</taxon>
        <taxon>Pseudomonadota</taxon>
        <taxon>Alphaproteobacteria</taxon>
        <taxon>Rhodospirillales</taxon>
        <taxon>Magnetovibrionaceae</taxon>
        <taxon>Magnetovibrio</taxon>
    </lineage>
</organism>
<dbReference type="PANTHER" id="PTHR45681:SF6">
    <property type="entry name" value="POLYKETIDE SYNTHASE 37"/>
    <property type="match status" value="1"/>
</dbReference>
<dbReference type="STRING" id="28181.BEN30_04690"/>
<dbReference type="InterPro" id="IPR016035">
    <property type="entry name" value="Acyl_Trfase/lysoPLipase"/>
</dbReference>
<evidence type="ECO:0000256" key="2">
    <source>
        <dbReference type="SAM" id="MobiDB-lite"/>
    </source>
</evidence>
<name>A0A1E5QBK4_9PROT</name>
<dbReference type="Pfam" id="PF00698">
    <property type="entry name" value="Acyl_transf_1"/>
    <property type="match status" value="1"/>
</dbReference>
<reference evidence="5" key="1">
    <citation type="submission" date="2016-07" db="EMBL/GenBank/DDBJ databases">
        <authorList>
            <person name="Florea S."/>
            <person name="Webb J.S."/>
            <person name="Jaromczyk J."/>
            <person name="Schardl C.L."/>
        </authorList>
    </citation>
    <scope>NUCLEOTIDE SEQUENCE [LARGE SCALE GENOMIC DNA]</scope>
    <source>
        <strain evidence="5">MV-1</strain>
    </source>
</reference>
<feature type="region of interest" description="Disordered" evidence="2">
    <location>
        <begin position="1"/>
        <end position="30"/>
    </location>
</feature>
<feature type="domain" description="Malonyl-CoA:ACP transacylase (MAT)" evidence="3">
    <location>
        <begin position="39"/>
        <end position="338"/>
    </location>
</feature>
<comment type="caution">
    <text evidence="4">The sequence shown here is derived from an EMBL/GenBank/DDBJ whole genome shotgun (WGS) entry which is preliminary data.</text>
</comment>
<dbReference type="InterPro" id="IPR014043">
    <property type="entry name" value="Acyl_transferase_dom"/>
</dbReference>
<keyword evidence="5" id="KW-1185">Reference proteome</keyword>
<dbReference type="EMBL" id="MCGG01000009">
    <property type="protein sequence ID" value="OEJ69018.1"/>
    <property type="molecule type" value="Genomic_DNA"/>
</dbReference>
<protein>
    <recommendedName>
        <fullName evidence="3">Malonyl-CoA:ACP transacylase (MAT) domain-containing protein</fullName>
    </recommendedName>
</protein>
<evidence type="ECO:0000259" key="3">
    <source>
        <dbReference type="SMART" id="SM00827"/>
    </source>
</evidence>